<accession>A0A848K9M8</accession>
<dbReference type="PRINTS" id="PR00455">
    <property type="entry name" value="HTHTETR"/>
</dbReference>
<evidence type="ECO:0000313" key="7">
    <source>
        <dbReference type="Proteomes" id="UP000535543"/>
    </source>
</evidence>
<dbReference type="PROSITE" id="PS50977">
    <property type="entry name" value="HTH_TETR_2"/>
    <property type="match status" value="1"/>
</dbReference>
<proteinExistence type="predicted"/>
<dbReference type="PANTHER" id="PTHR30055:SF234">
    <property type="entry name" value="HTH-TYPE TRANSCRIPTIONAL REGULATOR BETI"/>
    <property type="match status" value="1"/>
</dbReference>
<dbReference type="EMBL" id="VCQU01000003">
    <property type="protein sequence ID" value="NMN95503.1"/>
    <property type="molecule type" value="Genomic_DNA"/>
</dbReference>
<feature type="domain" description="HTH tetR-type" evidence="5">
    <location>
        <begin position="39"/>
        <end position="99"/>
    </location>
</feature>
<protein>
    <submittedName>
        <fullName evidence="6">TetR/AcrR family transcriptional regulator</fullName>
    </submittedName>
</protein>
<feature type="DNA-binding region" description="H-T-H motif" evidence="4">
    <location>
        <begin position="62"/>
        <end position="81"/>
    </location>
</feature>
<keyword evidence="7" id="KW-1185">Reference proteome</keyword>
<evidence type="ECO:0000256" key="2">
    <source>
        <dbReference type="ARBA" id="ARBA00023125"/>
    </source>
</evidence>
<dbReference type="Proteomes" id="UP000535543">
    <property type="component" value="Unassembled WGS sequence"/>
</dbReference>
<dbReference type="Gene3D" id="1.10.357.10">
    <property type="entry name" value="Tetracycline Repressor, domain 2"/>
    <property type="match status" value="1"/>
</dbReference>
<organism evidence="6 7">
    <name type="scientific">Antrihabitans stalactiti</name>
    <dbReference type="NCBI Taxonomy" id="2584121"/>
    <lineage>
        <taxon>Bacteria</taxon>
        <taxon>Bacillati</taxon>
        <taxon>Actinomycetota</taxon>
        <taxon>Actinomycetes</taxon>
        <taxon>Mycobacteriales</taxon>
        <taxon>Nocardiaceae</taxon>
        <taxon>Antrihabitans</taxon>
    </lineage>
</organism>
<comment type="caution">
    <text evidence="6">The sequence shown here is derived from an EMBL/GenBank/DDBJ whole genome shotgun (WGS) entry which is preliminary data.</text>
</comment>
<evidence type="ECO:0000256" key="1">
    <source>
        <dbReference type="ARBA" id="ARBA00023015"/>
    </source>
</evidence>
<dbReference type="InterPro" id="IPR050109">
    <property type="entry name" value="HTH-type_TetR-like_transc_reg"/>
</dbReference>
<name>A0A848K9M8_9NOCA</name>
<dbReference type="Pfam" id="PF00440">
    <property type="entry name" value="TetR_N"/>
    <property type="match status" value="1"/>
</dbReference>
<dbReference type="PANTHER" id="PTHR30055">
    <property type="entry name" value="HTH-TYPE TRANSCRIPTIONAL REGULATOR RUTR"/>
    <property type="match status" value="1"/>
</dbReference>
<sequence>MRSPGTPKRLTRVGGYRDRYVEGDDVAARKVLTRAETQAQTREDLLDAAEKLFLANGYHVTSIATIAAEAGRTVGAVYSNFANKEELCIEVLKRRSAGELSSLITALATSGDDFDGRLDAIAIWWRRVSSQTDVVNLIAEYLLSIVRDLDRRAEAVETISRFIESAQAITEEYLPMGVSPSEEATNEAMHAILATGTGLAVSQSAGIIGVDESVTLLVKSFKLWMGQLAASQK</sequence>
<dbReference type="InterPro" id="IPR001647">
    <property type="entry name" value="HTH_TetR"/>
</dbReference>
<dbReference type="AlphaFoldDB" id="A0A848K9M8"/>
<keyword evidence="3" id="KW-0804">Transcription</keyword>
<gene>
    <name evidence="6" type="ORF">FGL95_10715</name>
</gene>
<keyword evidence="2 4" id="KW-0238">DNA-binding</keyword>
<reference evidence="6 7" key="1">
    <citation type="submission" date="2019-05" db="EMBL/GenBank/DDBJ databases">
        <authorList>
            <person name="Lee S.D."/>
        </authorList>
    </citation>
    <scope>NUCLEOTIDE SEQUENCE [LARGE SCALE GENOMIC DNA]</scope>
    <source>
        <strain evidence="6 7">YC2-7</strain>
    </source>
</reference>
<evidence type="ECO:0000313" key="6">
    <source>
        <dbReference type="EMBL" id="NMN95503.1"/>
    </source>
</evidence>
<dbReference type="GO" id="GO:0000976">
    <property type="term" value="F:transcription cis-regulatory region binding"/>
    <property type="evidence" value="ECO:0007669"/>
    <property type="project" value="TreeGrafter"/>
</dbReference>
<dbReference type="GO" id="GO:0003700">
    <property type="term" value="F:DNA-binding transcription factor activity"/>
    <property type="evidence" value="ECO:0007669"/>
    <property type="project" value="TreeGrafter"/>
</dbReference>
<dbReference type="InterPro" id="IPR009057">
    <property type="entry name" value="Homeodomain-like_sf"/>
</dbReference>
<reference evidence="6 7" key="2">
    <citation type="submission" date="2020-06" db="EMBL/GenBank/DDBJ databases">
        <title>Antribacter stalactiti gen. nov., sp. nov., a new member of the family Nacardiaceae isolated from a cave.</title>
        <authorList>
            <person name="Kim I.S."/>
        </authorList>
    </citation>
    <scope>NUCLEOTIDE SEQUENCE [LARGE SCALE GENOMIC DNA]</scope>
    <source>
        <strain evidence="6 7">YC2-7</strain>
    </source>
</reference>
<evidence type="ECO:0000256" key="4">
    <source>
        <dbReference type="PROSITE-ProRule" id="PRU00335"/>
    </source>
</evidence>
<evidence type="ECO:0000256" key="3">
    <source>
        <dbReference type="ARBA" id="ARBA00023163"/>
    </source>
</evidence>
<evidence type="ECO:0000259" key="5">
    <source>
        <dbReference type="PROSITE" id="PS50977"/>
    </source>
</evidence>
<keyword evidence="1" id="KW-0805">Transcription regulation</keyword>
<dbReference type="SUPFAM" id="SSF46689">
    <property type="entry name" value="Homeodomain-like"/>
    <property type="match status" value="1"/>
</dbReference>